<dbReference type="RefSeq" id="WP_369018801.1">
    <property type="nucleotide sequence ID" value="NZ_CP121689.1"/>
</dbReference>
<keyword evidence="1" id="KW-0812">Transmembrane</keyword>
<feature type="transmembrane region" description="Helical" evidence="1">
    <location>
        <begin position="136"/>
        <end position="158"/>
    </location>
</feature>
<dbReference type="EMBL" id="CP121689">
    <property type="protein sequence ID" value="WZL76637.1"/>
    <property type="molecule type" value="Genomic_DNA"/>
</dbReference>
<evidence type="ECO:0000313" key="3">
    <source>
        <dbReference type="Proteomes" id="UP001461341"/>
    </source>
</evidence>
<sequence>MGYAVFLVSAFFFPVFLLFFLKKIPAGFYRLYLSGLLASLIIPLPQIERLLLSLLAGFEGTFVSLLARSYAELVVIVFVLRISGSSEDQPLLLPALLSGWAFGMGKLVRDILLVLFHPLHRFYGYSQFASFLTPLFVIRGILEAQVEMAAFGLLALWLHSKKQKGRTRSSLSLIAALCIKTLHALILSLAQSTPQGVLVSILYTSSILPLLSVLGYATLFVSYRKAKGASTN</sequence>
<accession>A0ABZ2YDF0</accession>
<feature type="transmembrane region" description="Helical" evidence="1">
    <location>
        <begin position="28"/>
        <end position="44"/>
    </location>
</feature>
<evidence type="ECO:0000256" key="1">
    <source>
        <dbReference type="SAM" id="Phobius"/>
    </source>
</evidence>
<organism evidence="2 3">
    <name type="scientific">Thermatribacter velox</name>
    <dbReference type="NCBI Taxonomy" id="3039681"/>
    <lineage>
        <taxon>Bacteria</taxon>
        <taxon>Pseudomonadati</taxon>
        <taxon>Atribacterota</taxon>
        <taxon>Atribacteria</taxon>
        <taxon>Atribacterales</taxon>
        <taxon>Thermatribacteraceae</taxon>
        <taxon>Thermatribacter</taxon>
    </lineage>
</organism>
<keyword evidence="3" id="KW-1185">Reference proteome</keyword>
<name>A0ABZ2YDF0_9BACT</name>
<evidence type="ECO:0000313" key="2">
    <source>
        <dbReference type="EMBL" id="WZL76637.1"/>
    </source>
</evidence>
<keyword evidence="1" id="KW-0472">Membrane</keyword>
<dbReference type="Proteomes" id="UP001461341">
    <property type="component" value="Chromosome"/>
</dbReference>
<reference evidence="2 3" key="1">
    <citation type="submission" date="2023-03" db="EMBL/GenBank/DDBJ databases">
        <title>Novel Species.</title>
        <authorList>
            <person name="Ma S."/>
        </authorList>
    </citation>
    <scope>NUCLEOTIDE SEQUENCE [LARGE SCALE GENOMIC DNA]</scope>
    <source>
        <strain evidence="2 3">B11</strain>
    </source>
</reference>
<protein>
    <recommendedName>
        <fullName evidence="4">YhfC family intramembrane metalloprotease</fullName>
    </recommendedName>
</protein>
<feature type="transmembrane region" description="Helical" evidence="1">
    <location>
        <begin position="6"/>
        <end position="21"/>
    </location>
</feature>
<gene>
    <name evidence="2" type="ORF">QBE54_02570</name>
</gene>
<proteinExistence type="predicted"/>
<feature type="transmembrane region" description="Helical" evidence="1">
    <location>
        <begin position="50"/>
        <end position="79"/>
    </location>
</feature>
<feature type="transmembrane region" description="Helical" evidence="1">
    <location>
        <begin position="170"/>
        <end position="189"/>
    </location>
</feature>
<keyword evidence="1" id="KW-1133">Transmembrane helix</keyword>
<feature type="transmembrane region" description="Helical" evidence="1">
    <location>
        <begin position="201"/>
        <end position="223"/>
    </location>
</feature>
<evidence type="ECO:0008006" key="4">
    <source>
        <dbReference type="Google" id="ProtNLM"/>
    </source>
</evidence>
<feature type="transmembrane region" description="Helical" evidence="1">
    <location>
        <begin position="91"/>
        <end position="116"/>
    </location>
</feature>